<dbReference type="InterPro" id="IPR012373">
    <property type="entry name" value="Ferrdict_sens_TM"/>
</dbReference>
<keyword evidence="1" id="KW-1133">Transmembrane helix</keyword>
<dbReference type="AlphaFoldDB" id="A0A419VYJ3"/>
<sequence length="320" mass="36438">MTNRIDLYRQVLTGEATPEEQESFDQLMNQPELQKEFGEYEAIWKNAVRVPRKKSFNDVLAFARVDKQVEFRKTQRRKYLFAASTGLAAGVLIVLGLLAVTQMIFGHESAPVVVKTDTGNRTTMTLPDGSEVCLNSSSTISYDDHFNDKQRRVVLNGEAYFEVTKSKVPFIVEAKDLEIKVHGTEFNVSAYADDDVIRASLESGKISVQKKGDPTEYFLNVGQMLEYKDNRMEIKEVEVEEYSAWKSNKLYLHDESLRNIANWLERQYGYHFTIKPESLGEEVHISGSFDNNSLEEILDAVTLASGVSVKQEKDGYLIYK</sequence>
<dbReference type="InterPro" id="IPR032508">
    <property type="entry name" value="FecR_C"/>
</dbReference>
<evidence type="ECO:0000259" key="3">
    <source>
        <dbReference type="Pfam" id="PF16344"/>
    </source>
</evidence>
<dbReference type="PANTHER" id="PTHR30273:SF2">
    <property type="entry name" value="PROTEIN FECR"/>
    <property type="match status" value="1"/>
</dbReference>
<gene>
    <name evidence="4" type="ORF">BC643_3427</name>
</gene>
<dbReference type="Gene3D" id="2.60.120.1440">
    <property type="match status" value="1"/>
</dbReference>
<dbReference type="Gene3D" id="3.55.50.30">
    <property type="match status" value="1"/>
</dbReference>
<dbReference type="Pfam" id="PF16344">
    <property type="entry name" value="FecR_C"/>
    <property type="match status" value="1"/>
</dbReference>
<feature type="transmembrane region" description="Helical" evidence="1">
    <location>
        <begin position="79"/>
        <end position="105"/>
    </location>
</feature>
<keyword evidence="1" id="KW-0812">Transmembrane</keyword>
<dbReference type="Proteomes" id="UP000283387">
    <property type="component" value="Unassembled WGS sequence"/>
</dbReference>
<protein>
    <submittedName>
        <fullName evidence="4">FecR family protein</fullName>
    </submittedName>
</protein>
<comment type="caution">
    <text evidence="4">The sequence shown here is derived from an EMBL/GenBank/DDBJ whole genome shotgun (WGS) entry which is preliminary data.</text>
</comment>
<reference evidence="4 5" key="1">
    <citation type="submission" date="2018-09" db="EMBL/GenBank/DDBJ databases">
        <title>Genomic Encyclopedia of Archaeal and Bacterial Type Strains, Phase II (KMG-II): from individual species to whole genera.</title>
        <authorList>
            <person name="Goeker M."/>
        </authorList>
    </citation>
    <scope>NUCLEOTIDE SEQUENCE [LARGE SCALE GENOMIC DNA]</scope>
    <source>
        <strain evidence="4 5">DSM 27148</strain>
    </source>
</reference>
<accession>A0A419VYJ3</accession>
<dbReference type="InterPro" id="IPR006860">
    <property type="entry name" value="FecR"/>
</dbReference>
<proteinExistence type="predicted"/>
<evidence type="ECO:0000313" key="5">
    <source>
        <dbReference type="Proteomes" id="UP000283387"/>
    </source>
</evidence>
<dbReference type="PIRSF" id="PIRSF018266">
    <property type="entry name" value="FecR"/>
    <property type="match status" value="1"/>
</dbReference>
<organism evidence="4 5">
    <name type="scientific">Mangrovibacterium diazotrophicum</name>
    <dbReference type="NCBI Taxonomy" id="1261403"/>
    <lineage>
        <taxon>Bacteria</taxon>
        <taxon>Pseudomonadati</taxon>
        <taxon>Bacteroidota</taxon>
        <taxon>Bacteroidia</taxon>
        <taxon>Marinilabiliales</taxon>
        <taxon>Prolixibacteraceae</taxon>
        <taxon>Mangrovibacterium</taxon>
    </lineage>
</organism>
<dbReference type="OrthoDB" id="1115929at2"/>
<dbReference type="GO" id="GO:0016989">
    <property type="term" value="F:sigma factor antagonist activity"/>
    <property type="evidence" value="ECO:0007669"/>
    <property type="project" value="TreeGrafter"/>
</dbReference>
<keyword evidence="5" id="KW-1185">Reference proteome</keyword>
<dbReference type="PANTHER" id="PTHR30273">
    <property type="entry name" value="PERIPLASMIC SIGNAL SENSOR AND SIGMA FACTOR ACTIVATOR FECR-RELATED"/>
    <property type="match status" value="1"/>
</dbReference>
<dbReference type="RefSeq" id="WP_120274453.1">
    <property type="nucleotide sequence ID" value="NZ_RAPN01000002.1"/>
</dbReference>
<evidence type="ECO:0000313" key="4">
    <source>
        <dbReference type="EMBL" id="RKD88282.1"/>
    </source>
</evidence>
<dbReference type="EMBL" id="RAPN01000002">
    <property type="protein sequence ID" value="RKD88282.1"/>
    <property type="molecule type" value="Genomic_DNA"/>
</dbReference>
<feature type="domain" description="Protein FecR C-terminal" evidence="3">
    <location>
        <begin position="249"/>
        <end position="316"/>
    </location>
</feature>
<feature type="domain" description="FecR protein" evidence="2">
    <location>
        <begin position="113"/>
        <end position="206"/>
    </location>
</feature>
<dbReference type="Pfam" id="PF04773">
    <property type="entry name" value="FecR"/>
    <property type="match status" value="1"/>
</dbReference>
<evidence type="ECO:0000256" key="1">
    <source>
        <dbReference type="SAM" id="Phobius"/>
    </source>
</evidence>
<name>A0A419VYJ3_9BACT</name>
<keyword evidence="1" id="KW-0472">Membrane</keyword>
<evidence type="ECO:0000259" key="2">
    <source>
        <dbReference type="Pfam" id="PF04773"/>
    </source>
</evidence>